<dbReference type="Proteomes" id="UP000006462">
    <property type="component" value="Unassembled WGS sequence"/>
</dbReference>
<evidence type="ECO:0000313" key="2">
    <source>
        <dbReference type="Proteomes" id="UP000006462"/>
    </source>
</evidence>
<gene>
    <name evidence="1" type="ORF">HMPREF7215_2583</name>
</gene>
<name>A0ABP2HQT3_9BACT</name>
<protein>
    <submittedName>
        <fullName evidence="1">Uncharacterized protein</fullName>
    </submittedName>
</protein>
<organism evidence="1 2">
    <name type="scientific">Pyramidobacter piscolens W5455</name>
    <dbReference type="NCBI Taxonomy" id="352165"/>
    <lineage>
        <taxon>Bacteria</taxon>
        <taxon>Thermotogati</taxon>
        <taxon>Synergistota</taxon>
        <taxon>Synergistia</taxon>
        <taxon>Synergistales</taxon>
        <taxon>Dethiosulfovibrionaceae</taxon>
        <taxon>Pyramidobacter</taxon>
    </lineage>
</organism>
<keyword evidence="2" id="KW-1185">Reference proteome</keyword>
<accession>A0ABP2HQT3</accession>
<dbReference type="RefSeq" id="WP_009165774.1">
    <property type="nucleotide sequence ID" value="NZ_ADFP01000121.1"/>
</dbReference>
<sequence>MALSFIELLNRNNYPKTIAKFENIEAYQSGEYTAVLCEGTIEPDVLTHDGQFVYDKINTAVAHYHNGVYVSLYYWGLGINAEYLDTPIEGKVVYAPLLGSGRYLYTGARKYIVADAPLPAEQPANYGLLYKRVVFGAEKTLADLYKNAFKYRYMRDGDAYMALNEVGAVENMLEVVKETVTLREVGSIYSRLDSLNLLLCYVLQRIQTLLPENERTLLADALASSAPLDDVALAGHELKEVRDIALAARQGVDALRAYTVYNGAHLVV</sequence>
<proteinExistence type="predicted"/>
<dbReference type="EMBL" id="ADFP01000121">
    <property type="protein sequence ID" value="EFB89769.1"/>
    <property type="molecule type" value="Genomic_DNA"/>
</dbReference>
<comment type="caution">
    <text evidence="1">The sequence shown here is derived from an EMBL/GenBank/DDBJ whole genome shotgun (WGS) entry which is preliminary data.</text>
</comment>
<reference evidence="1 2" key="1">
    <citation type="submission" date="2009-12" db="EMBL/GenBank/DDBJ databases">
        <authorList>
            <person name="Shrivastava S."/>
            <person name="Madupu R."/>
            <person name="Durkin A.S."/>
            <person name="Torralba M."/>
            <person name="Methe B."/>
            <person name="Sutton G.G."/>
            <person name="Strausberg R.L."/>
            <person name="Nelson K.E."/>
        </authorList>
    </citation>
    <scope>NUCLEOTIDE SEQUENCE [LARGE SCALE GENOMIC DNA]</scope>
    <source>
        <strain evidence="1 2">W5455</strain>
    </source>
</reference>
<evidence type="ECO:0000313" key="1">
    <source>
        <dbReference type="EMBL" id="EFB89769.1"/>
    </source>
</evidence>